<keyword evidence="2" id="KW-1185">Reference proteome</keyword>
<reference evidence="1 2" key="1">
    <citation type="journal article" date="2014" name="Genome Announc.">
        <title>Complete Genome Sequence of the Thermophilic Polychlorinated Biphenyl Degrader Geobacillus sp. Strain JF8 (NBRC 109937).</title>
        <authorList>
            <person name="Shintani M."/>
            <person name="Ohtsubo Y."/>
            <person name="Fukuda K."/>
            <person name="Hosoyama A."/>
            <person name="Ohji S."/>
            <person name="Yamazoe A."/>
            <person name="Fujita N."/>
            <person name="Nagata Y."/>
            <person name="Tsuda M."/>
            <person name="Hatta T."/>
            <person name="Kimbara K."/>
        </authorList>
    </citation>
    <scope>NUCLEOTIDE SEQUENCE [LARGE SCALE GENOMIC DNA]</scope>
    <source>
        <strain evidence="1 2">JF8</strain>
    </source>
</reference>
<dbReference type="PATRIC" id="fig|1345697.3.peg.1986"/>
<dbReference type="EMBL" id="CP006254">
    <property type="protein sequence ID" value="AGT32320.1"/>
    <property type="molecule type" value="Genomic_DNA"/>
</dbReference>
<gene>
    <name evidence="1" type="ORF">M493_10295</name>
</gene>
<evidence type="ECO:0000313" key="2">
    <source>
        <dbReference type="Proteomes" id="UP000015500"/>
    </source>
</evidence>
<sequence>MHFLCISANLADMFLCKKSFQELKKRGEMYHNKRKI</sequence>
<organism evidence="1 2">
    <name type="scientific">Geobacillus genomosp. 3</name>
    <dbReference type="NCBI Taxonomy" id="1921421"/>
    <lineage>
        <taxon>Bacteria</taxon>
        <taxon>Bacillati</taxon>
        <taxon>Bacillota</taxon>
        <taxon>Bacilli</taxon>
        <taxon>Bacillales</taxon>
        <taxon>Anoxybacillaceae</taxon>
        <taxon>Geobacillus</taxon>
    </lineage>
</organism>
<name>S5ZDN8_GEOG3</name>
<accession>S5ZDN8</accession>
<dbReference type="Proteomes" id="UP000015500">
    <property type="component" value="Chromosome"/>
</dbReference>
<dbReference type="HOGENOM" id="CLU_3356395_0_0_9"/>
<proteinExistence type="predicted"/>
<evidence type="ECO:0000313" key="1">
    <source>
        <dbReference type="EMBL" id="AGT32320.1"/>
    </source>
</evidence>
<dbReference type="AlphaFoldDB" id="S5ZDN8"/>
<dbReference type="KEGG" id="gjf:M493_10295"/>
<protein>
    <submittedName>
        <fullName evidence="1">Uncharacterized protein</fullName>
    </submittedName>
</protein>